<keyword evidence="6 7" id="KW-0472">Membrane</keyword>
<dbReference type="PANTHER" id="PTHR43663">
    <property type="entry name" value="CHROMATE TRANSPORT PROTEIN-RELATED"/>
    <property type="match status" value="1"/>
</dbReference>
<name>A0A7C2BKP0_9CREN</name>
<evidence type="ECO:0000256" key="5">
    <source>
        <dbReference type="ARBA" id="ARBA00022989"/>
    </source>
</evidence>
<feature type="transmembrane region" description="Helical" evidence="7">
    <location>
        <begin position="12"/>
        <end position="30"/>
    </location>
</feature>
<feature type="transmembrane region" description="Helical" evidence="7">
    <location>
        <begin position="78"/>
        <end position="100"/>
    </location>
</feature>
<organism evidence="8">
    <name type="scientific">Thermosphaera aggregans</name>
    <dbReference type="NCBI Taxonomy" id="54254"/>
    <lineage>
        <taxon>Archaea</taxon>
        <taxon>Thermoproteota</taxon>
        <taxon>Thermoprotei</taxon>
        <taxon>Desulfurococcales</taxon>
        <taxon>Desulfurococcaceae</taxon>
        <taxon>Thermosphaera</taxon>
    </lineage>
</organism>
<evidence type="ECO:0000256" key="3">
    <source>
        <dbReference type="ARBA" id="ARBA00022475"/>
    </source>
</evidence>
<dbReference type="InterPro" id="IPR003370">
    <property type="entry name" value="Chromate_transpt"/>
</dbReference>
<evidence type="ECO:0000256" key="4">
    <source>
        <dbReference type="ARBA" id="ARBA00022692"/>
    </source>
</evidence>
<evidence type="ECO:0000256" key="1">
    <source>
        <dbReference type="ARBA" id="ARBA00004651"/>
    </source>
</evidence>
<proteinExistence type="inferred from homology"/>
<dbReference type="InterPro" id="IPR052518">
    <property type="entry name" value="CHR_Transporter"/>
</dbReference>
<keyword evidence="4 7" id="KW-0812">Transmembrane</keyword>
<dbReference type="GO" id="GO:0015109">
    <property type="term" value="F:chromate transmembrane transporter activity"/>
    <property type="evidence" value="ECO:0007669"/>
    <property type="project" value="InterPro"/>
</dbReference>
<comment type="subcellular location">
    <subcellularLocation>
        <location evidence="1">Cell membrane</location>
        <topology evidence="1">Multi-pass membrane protein</topology>
    </subcellularLocation>
</comment>
<comment type="similarity">
    <text evidence="2">Belongs to the chromate ion transporter (CHR) (TC 2.A.51) family.</text>
</comment>
<dbReference type="PANTHER" id="PTHR43663:SF1">
    <property type="entry name" value="CHROMATE TRANSPORTER"/>
    <property type="match status" value="1"/>
</dbReference>
<dbReference type="Pfam" id="PF02417">
    <property type="entry name" value="Chromate_transp"/>
    <property type="match status" value="1"/>
</dbReference>
<evidence type="ECO:0000256" key="2">
    <source>
        <dbReference type="ARBA" id="ARBA00005262"/>
    </source>
</evidence>
<evidence type="ECO:0000256" key="7">
    <source>
        <dbReference type="SAM" id="Phobius"/>
    </source>
</evidence>
<gene>
    <name evidence="8" type="ORF">ENP55_01555</name>
</gene>
<comment type="caution">
    <text evidence="8">The sequence shown here is derived from an EMBL/GenBank/DDBJ whole genome shotgun (WGS) entry which is preliminary data.</text>
</comment>
<protein>
    <submittedName>
        <fullName evidence="8">Chromate transporter</fullName>
    </submittedName>
</protein>
<dbReference type="GO" id="GO:0005886">
    <property type="term" value="C:plasma membrane"/>
    <property type="evidence" value="ECO:0007669"/>
    <property type="project" value="UniProtKB-SubCell"/>
</dbReference>
<dbReference type="AlphaFoldDB" id="A0A7C2BKP0"/>
<reference evidence="8" key="1">
    <citation type="journal article" date="2020" name="mSystems">
        <title>Genome- and Community-Level Interaction Insights into Carbon Utilization and Element Cycling Functions of Hydrothermarchaeota in Hydrothermal Sediment.</title>
        <authorList>
            <person name="Zhou Z."/>
            <person name="Liu Y."/>
            <person name="Xu W."/>
            <person name="Pan J."/>
            <person name="Luo Z.H."/>
            <person name="Li M."/>
        </authorList>
    </citation>
    <scope>NUCLEOTIDE SEQUENCE [LARGE SCALE GENOMIC DNA]</scope>
    <source>
        <strain evidence="8">SpSt-23</strain>
    </source>
</reference>
<feature type="transmembrane region" description="Helical" evidence="7">
    <location>
        <begin position="112"/>
        <end position="130"/>
    </location>
</feature>
<sequence>MVTLLELFIEFAKIGAIMFGGGYGGISLYYKELVELKGWISDKEFVEILGVAESTPGPIAINSATWIGYKLGGIPGSILATLGVITVPYFVIMAIVMSLYPYMEHPVIRTAFRGINAAVVALILYALISVSRTVLLEKTTGMINYVSLAIFLVAFIILYVLKQHPFVSIVVSAGLSLALKFLFGI</sequence>
<keyword evidence="5 7" id="KW-1133">Transmembrane helix</keyword>
<evidence type="ECO:0000256" key="6">
    <source>
        <dbReference type="ARBA" id="ARBA00023136"/>
    </source>
</evidence>
<evidence type="ECO:0000313" key="8">
    <source>
        <dbReference type="EMBL" id="HEF86996.1"/>
    </source>
</evidence>
<keyword evidence="3" id="KW-1003">Cell membrane</keyword>
<dbReference type="EMBL" id="DSJT01000005">
    <property type="protein sequence ID" value="HEF86996.1"/>
    <property type="molecule type" value="Genomic_DNA"/>
</dbReference>
<feature type="transmembrane region" description="Helical" evidence="7">
    <location>
        <begin position="166"/>
        <end position="183"/>
    </location>
</feature>
<feature type="transmembrane region" description="Helical" evidence="7">
    <location>
        <begin position="142"/>
        <end position="160"/>
    </location>
</feature>
<accession>A0A7C2BKP0</accession>